<proteinExistence type="inferred from homology"/>
<dbReference type="HAMAP" id="MF_01384">
    <property type="entry name" value="UreD"/>
    <property type="match status" value="1"/>
</dbReference>
<dbReference type="EMBL" id="BLJE01000001">
    <property type="protein sequence ID" value="GFE64011.1"/>
    <property type="molecule type" value="Genomic_DNA"/>
</dbReference>
<dbReference type="GO" id="GO:0005737">
    <property type="term" value="C:cytoplasm"/>
    <property type="evidence" value="ECO:0007669"/>
    <property type="project" value="UniProtKB-SubCell"/>
</dbReference>
<comment type="caution">
    <text evidence="4">The sequence shown here is derived from an EMBL/GenBank/DDBJ whole genome shotgun (WGS) entry which is preliminary data.</text>
</comment>
<keyword evidence="5" id="KW-1185">Reference proteome</keyword>
<evidence type="ECO:0000256" key="2">
    <source>
        <dbReference type="ARBA" id="ARBA00023186"/>
    </source>
</evidence>
<dbReference type="InterPro" id="IPR002669">
    <property type="entry name" value="UreD"/>
</dbReference>
<dbReference type="AlphaFoldDB" id="A0A6N6JCF6"/>
<comment type="function">
    <text evidence="3">Required for maturation of urease via the functional incorporation of the urease nickel metallocenter.</text>
</comment>
<evidence type="ECO:0000256" key="3">
    <source>
        <dbReference type="HAMAP-Rule" id="MF_01384"/>
    </source>
</evidence>
<evidence type="ECO:0000313" key="5">
    <source>
        <dbReference type="Proteomes" id="UP000436822"/>
    </source>
</evidence>
<evidence type="ECO:0000313" key="4">
    <source>
        <dbReference type="EMBL" id="GFE64011.1"/>
    </source>
</evidence>
<accession>A0A6N6JCF6</accession>
<comment type="subcellular location">
    <subcellularLocation>
        <location evidence="3">Cytoplasm</location>
    </subcellularLocation>
</comment>
<organism evidence="4 5">
    <name type="scientific">Litoreibacter roseus</name>
    <dbReference type="NCBI Taxonomy" id="2601869"/>
    <lineage>
        <taxon>Bacteria</taxon>
        <taxon>Pseudomonadati</taxon>
        <taxon>Pseudomonadota</taxon>
        <taxon>Alphaproteobacteria</taxon>
        <taxon>Rhodobacterales</taxon>
        <taxon>Roseobacteraceae</taxon>
        <taxon>Litoreibacter</taxon>
    </lineage>
</organism>
<protein>
    <recommendedName>
        <fullName evidence="3">Urease accessory protein UreD</fullName>
    </recommendedName>
</protein>
<dbReference type="Proteomes" id="UP000436822">
    <property type="component" value="Unassembled WGS sequence"/>
</dbReference>
<dbReference type="RefSeq" id="WP_159804887.1">
    <property type="nucleotide sequence ID" value="NZ_BLJE01000001.1"/>
</dbReference>
<keyword evidence="3" id="KW-0963">Cytoplasm</keyword>
<dbReference type="PANTHER" id="PTHR33643">
    <property type="entry name" value="UREASE ACCESSORY PROTEIN D"/>
    <property type="match status" value="1"/>
</dbReference>
<dbReference type="OrthoDB" id="9798842at2"/>
<comment type="subunit">
    <text evidence="3">UreD, UreF and UreG form a complex that acts as a GTP-hydrolysis-dependent molecular chaperone, activating the urease apoprotein by helping to assemble the nickel containing metallocenter of UreC. The UreE protein probably delivers the nickel.</text>
</comment>
<comment type="similarity">
    <text evidence="1 3">Belongs to the UreD family.</text>
</comment>
<name>A0A6N6JCF6_9RHOB</name>
<dbReference type="PANTHER" id="PTHR33643:SF1">
    <property type="entry name" value="UREASE ACCESSORY PROTEIN D"/>
    <property type="match status" value="1"/>
</dbReference>
<reference evidence="4 5" key="1">
    <citation type="submission" date="2019-12" db="EMBL/GenBank/DDBJ databases">
        <title>Litoreibacter badius sp. nov., a novel bacteriochlorophyll a-containing bacterium in the genus Litoreibacter.</title>
        <authorList>
            <person name="Kanamuro M."/>
            <person name="Takabe Y."/>
            <person name="Mori K."/>
            <person name="Takaichi S."/>
            <person name="Hanada S."/>
        </authorList>
    </citation>
    <scope>NUCLEOTIDE SEQUENCE [LARGE SCALE GENOMIC DNA]</scope>
    <source>
        <strain evidence="4 5">K6</strain>
    </source>
</reference>
<dbReference type="GO" id="GO:0016151">
    <property type="term" value="F:nickel cation binding"/>
    <property type="evidence" value="ECO:0007669"/>
    <property type="project" value="UniProtKB-UniRule"/>
</dbReference>
<dbReference type="Pfam" id="PF01774">
    <property type="entry name" value="UreD"/>
    <property type="match status" value="1"/>
</dbReference>
<gene>
    <name evidence="3 4" type="primary">ureD</name>
    <name evidence="4" type="ORF">KIN_10850</name>
</gene>
<keyword evidence="3" id="KW-0996">Nickel insertion</keyword>
<keyword evidence="2 3" id="KW-0143">Chaperone</keyword>
<sequence length="269" mass="29102">MFDNPVRSDLQRVRGRATVGLSSKGLKTLHQSGSAKALLPRVQGTPEVVFLNTAGGVTGGDDLSYALALAPDTEALATTQTAERIYRSTGDTGSVTVKLEVGARSVLSWVPQETIVFDGAALTRRTEVDLAPFAAFLMSEMIVLGRQAMGETVRFSNVRDARVIRRDGQVIYRDTQRIHDDVLADGDNPALLDGARALGLIGFFAEAAPLHTDALRAILAHHPVRSGVSGWDGRVMIRLLAEDAFQLRRAVVACVEMLRGAPMPRVWQM</sequence>
<evidence type="ECO:0000256" key="1">
    <source>
        <dbReference type="ARBA" id="ARBA00007177"/>
    </source>
</evidence>